<dbReference type="Pfam" id="PF12802">
    <property type="entry name" value="MarR_2"/>
    <property type="match status" value="1"/>
</dbReference>
<keyword evidence="3" id="KW-0804">Transcription</keyword>
<feature type="domain" description="HTH marR-type" evidence="4">
    <location>
        <begin position="134"/>
        <end position="274"/>
    </location>
</feature>
<dbReference type="PANTHER" id="PTHR42756:SF1">
    <property type="entry name" value="TRANSCRIPTIONAL REPRESSOR OF EMRAB OPERON"/>
    <property type="match status" value="1"/>
</dbReference>
<gene>
    <name evidence="5" type="ORF">FOB72_31300</name>
</gene>
<dbReference type="PRINTS" id="PR00598">
    <property type="entry name" value="HTHMARR"/>
</dbReference>
<proteinExistence type="predicted"/>
<dbReference type="PROSITE" id="PS01117">
    <property type="entry name" value="HTH_MARR_1"/>
    <property type="match status" value="1"/>
</dbReference>
<organism evidence="5 6">
    <name type="scientific">Cupriavidus pauculus</name>
    <dbReference type="NCBI Taxonomy" id="82633"/>
    <lineage>
        <taxon>Bacteria</taxon>
        <taxon>Pseudomonadati</taxon>
        <taxon>Pseudomonadota</taxon>
        <taxon>Betaproteobacteria</taxon>
        <taxon>Burkholderiales</taxon>
        <taxon>Burkholderiaceae</taxon>
        <taxon>Cupriavidus</taxon>
    </lineage>
</organism>
<dbReference type="InterPro" id="IPR036388">
    <property type="entry name" value="WH-like_DNA-bd_sf"/>
</dbReference>
<evidence type="ECO:0000259" key="4">
    <source>
        <dbReference type="PROSITE" id="PS50995"/>
    </source>
</evidence>
<dbReference type="PANTHER" id="PTHR42756">
    <property type="entry name" value="TRANSCRIPTIONAL REGULATOR, MARR"/>
    <property type="match status" value="1"/>
</dbReference>
<dbReference type="SMART" id="SM00347">
    <property type="entry name" value="HTH_MARR"/>
    <property type="match status" value="1"/>
</dbReference>
<evidence type="ECO:0000256" key="2">
    <source>
        <dbReference type="ARBA" id="ARBA00023125"/>
    </source>
</evidence>
<dbReference type="GO" id="GO:0003677">
    <property type="term" value="F:DNA binding"/>
    <property type="evidence" value="ECO:0007669"/>
    <property type="project" value="UniProtKB-KW"/>
</dbReference>
<dbReference type="Gene3D" id="1.10.10.10">
    <property type="entry name" value="Winged helix-like DNA-binding domain superfamily/Winged helix DNA-binding domain"/>
    <property type="match status" value="1"/>
</dbReference>
<dbReference type="AlphaFoldDB" id="A0A5P2HGL7"/>
<dbReference type="InterPro" id="IPR000835">
    <property type="entry name" value="HTH_MarR-typ"/>
</dbReference>
<dbReference type="InterPro" id="IPR023187">
    <property type="entry name" value="Tscrpt_reg_MarR-type_CS"/>
</dbReference>
<reference evidence="5 6" key="1">
    <citation type="submission" date="2019-09" db="EMBL/GenBank/DDBJ databases">
        <title>FDA dAtabase for Regulatory Grade micrObial Sequences (FDA-ARGOS): Supporting development and validation of Infectious Disease Dx tests.</title>
        <authorList>
            <person name="Sciortino C."/>
            <person name="Tallon L."/>
            <person name="Sadzewicz L."/>
            <person name="Vavikolanu K."/>
            <person name="Mehta A."/>
            <person name="Aluvathingal J."/>
            <person name="Nadendla S."/>
            <person name="Nandy P."/>
            <person name="Geyer C."/>
            <person name="Yan Y."/>
            <person name="Sichtig H."/>
        </authorList>
    </citation>
    <scope>NUCLEOTIDE SEQUENCE [LARGE SCALE GENOMIC DNA]</scope>
    <source>
        <strain evidence="5 6">FDAARGOS_664</strain>
    </source>
</reference>
<accession>A0A5P2HGL7</accession>
<evidence type="ECO:0000313" key="6">
    <source>
        <dbReference type="Proteomes" id="UP000322822"/>
    </source>
</evidence>
<dbReference type="PROSITE" id="PS50995">
    <property type="entry name" value="HTH_MARR_2"/>
    <property type="match status" value="1"/>
</dbReference>
<evidence type="ECO:0000256" key="3">
    <source>
        <dbReference type="ARBA" id="ARBA00023163"/>
    </source>
</evidence>
<evidence type="ECO:0000313" key="5">
    <source>
        <dbReference type="EMBL" id="QET06375.1"/>
    </source>
</evidence>
<keyword evidence="1" id="KW-0805">Transcription regulation</keyword>
<dbReference type="GO" id="GO:0003700">
    <property type="term" value="F:DNA-binding transcription factor activity"/>
    <property type="evidence" value="ECO:0007669"/>
    <property type="project" value="InterPro"/>
</dbReference>
<dbReference type="SUPFAM" id="SSF46785">
    <property type="entry name" value="Winged helix' DNA-binding domain"/>
    <property type="match status" value="1"/>
</dbReference>
<evidence type="ECO:0000256" key="1">
    <source>
        <dbReference type="ARBA" id="ARBA00023015"/>
    </source>
</evidence>
<name>A0A5P2HGL7_9BURK</name>
<dbReference type="EMBL" id="CP044067">
    <property type="protein sequence ID" value="QET06375.1"/>
    <property type="molecule type" value="Genomic_DNA"/>
</dbReference>
<dbReference type="OrthoDB" id="32523at2"/>
<dbReference type="Proteomes" id="UP000322822">
    <property type="component" value="Chromosome 2"/>
</dbReference>
<dbReference type="InterPro" id="IPR036390">
    <property type="entry name" value="WH_DNA-bd_sf"/>
</dbReference>
<sequence>MPSSGNNESDLQTLERRTQLAPRRKPYWEIVAPGRHIGYYRGARSATWHARKFVGDGRYEEMRLGPCNDVSAMPMTGALTYREALAAADAWFGGPEPQRARTARAKAEGPLERLDPDRLDAISDAWAKERPDIDFRLAGFFLRIEHAHYLHEQRLSAISRAKGVNIGDLHVLLALRRSGPAYALRPTDLFRTLLVTSGAITKRIDRLAQRELVERVADPEDRRSELVRLTRRGAAIADGAISRINKNLAAIVDASGITAAELATVDACFRKLIASM</sequence>
<keyword evidence="2" id="KW-0238">DNA-binding</keyword>
<protein>
    <submittedName>
        <fullName evidence="5">MarR family transcriptional regulator</fullName>
    </submittedName>
</protein>
<dbReference type="RefSeq" id="WP_150377093.1">
    <property type="nucleotide sequence ID" value="NZ_CP044067.1"/>
</dbReference>